<gene>
    <name evidence="1" type="ORF">BTO14_05550</name>
</gene>
<protein>
    <submittedName>
        <fullName evidence="1">Uncharacterized protein</fullName>
    </submittedName>
</protein>
<name>A0A2P6CFM7_9FLAO</name>
<evidence type="ECO:0000313" key="2">
    <source>
        <dbReference type="Proteomes" id="UP000247345"/>
    </source>
</evidence>
<keyword evidence="2" id="KW-1185">Reference proteome</keyword>
<evidence type="ECO:0000313" key="1">
    <source>
        <dbReference type="EMBL" id="PQJ73705.1"/>
    </source>
</evidence>
<dbReference type="AlphaFoldDB" id="A0A2P6CFM7"/>
<proteinExistence type="predicted"/>
<dbReference type="Proteomes" id="UP000247345">
    <property type="component" value="Unassembled WGS sequence"/>
</dbReference>
<comment type="caution">
    <text evidence="1">The sequence shown here is derived from an EMBL/GenBank/DDBJ whole genome shotgun (WGS) entry which is preliminary data.</text>
</comment>
<sequence>MSTLLNRVVDIITQGGLERVRVLNEFNRVFKSAFEIGEFDRLCSVTTSKGNQNFKHELSTIYLRSGFKITIMNDDNLKKQDFSRIAKYFVINKAFARKLMALGYDTLLIKGKSSTTGLEIPLKEIASLNDYMVN</sequence>
<dbReference type="EMBL" id="MSCK01000001">
    <property type="protein sequence ID" value="PQJ73705.1"/>
    <property type="molecule type" value="Genomic_DNA"/>
</dbReference>
<organism evidence="1 2">
    <name type="scientific">Polaribacter butkevichii</name>
    <dbReference type="NCBI Taxonomy" id="218490"/>
    <lineage>
        <taxon>Bacteria</taxon>
        <taxon>Pseudomonadati</taxon>
        <taxon>Bacteroidota</taxon>
        <taxon>Flavobacteriia</taxon>
        <taxon>Flavobacteriales</taxon>
        <taxon>Flavobacteriaceae</taxon>
    </lineage>
</organism>
<accession>A0A2P6CFM7</accession>
<reference evidence="1 2" key="1">
    <citation type="submission" date="2016-12" db="EMBL/GenBank/DDBJ databases">
        <title>Trade-off between light-utilization and light-protection in marine flavobacteria.</title>
        <authorList>
            <person name="Kumagai Y."/>
            <person name="Yoshizawa S."/>
            <person name="Kogure K."/>
            <person name="Iwasaki W."/>
        </authorList>
    </citation>
    <scope>NUCLEOTIDE SEQUENCE [LARGE SCALE GENOMIC DNA]</scope>
    <source>
        <strain evidence="1 2">KCTC 12100</strain>
    </source>
</reference>